<dbReference type="SUPFAM" id="SSF53098">
    <property type="entry name" value="Ribonuclease H-like"/>
    <property type="match status" value="1"/>
</dbReference>
<dbReference type="PROSITE" id="PS50994">
    <property type="entry name" value="INTEGRASE"/>
    <property type="match status" value="1"/>
</dbReference>
<evidence type="ECO:0000313" key="2">
    <source>
        <dbReference type="EMBL" id="KAK9708168.1"/>
    </source>
</evidence>
<dbReference type="PANTHER" id="PTHR37984">
    <property type="entry name" value="PROTEIN CBG26694"/>
    <property type="match status" value="1"/>
</dbReference>
<organism evidence="2 3">
    <name type="scientific">Popillia japonica</name>
    <name type="common">Japanese beetle</name>
    <dbReference type="NCBI Taxonomy" id="7064"/>
    <lineage>
        <taxon>Eukaryota</taxon>
        <taxon>Metazoa</taxon>
        <taxon>Ecdysozoa</taxon>
        <taxon>Arthropoda</taxon>
        <taxon>Hexapoda</taxon>
        <taxon>Insecta</taxon>
        <taxon>Pterygota</taxon>
        <taxon>Neoptera</taxon>
        <taxon>Endopterygota</taxon>
        <taxon>Coleoptera</taxon>
        <taxon>Polyphaga</taxon>
        <taxon>Scarabaeiformia</taxon>
        <taxon>Scarabaeidae</taxon>
        <taxon>Rutelinae</taxon>
        <taxon>Popillia</taxon>
    </lineage>
</organism>
<proteinExistence type="predicted"/>
<dbReference type="Pfam" id="PF00665">
    <property type="entry name" value="rve"/>
    <property type="match status" value="1"/>
</dbReference>
<dbReference type="Proteomes" id="UP001458880">
    <property type="component" value="Unassembled WGS sequence"/>
</dbReference>
<name>A0AAW1JSQ8_POPJA</name>
<gene>
    <name evidence="2" type="ORF">QE152_g27386</name>
</gene>
<dbReference type="InterPro" id="IPR001584">
    <property type="entry name" value="Integrase_cat-core"/>
</dbReference>
<evidence type="ECO:0000259" key="1">
    <source>
        <dbReference type="PROSITE" id="PS50994"/>
    </source>
</evidence>
<reference evidence="2 3" key="1">
    <citation type="journal article" date="2024" name="BMC Genomics">
        <title>De novo assembly and annotation of Popillia japonica's genome with initial clues to its potential as an invasive pest.</title>
        <authorList>
            <person name="Cucini C."/>
            <person name="Boschi S."/>
            <person name="Funari R."/>
            <person name="Cardaioli E."/>
            <person name="Iannotti N."/>
            <person name="Marturano G."/>
            <person name="Paoli F."/>
            <person name="Bruttini M."/>
            <person name="Carapelli A."/>
            <person name="Frati F."/>
            <person name="Nardi F."/>
        </authorList>
    </citation>
    <scope>NUCLEOTIDE SEQUENCE [LARGE SCALE GENOMIC DNA]</scope>
    <source>
        <strain evidence="2">DMR45628</strain>
    </source>
</reference>
<dbReference type="PANTHER" id="PTHR37984:SF5">
    <property type="entry name" value="PROTEIN NYNRIN-LIKE"/>
    <property type="match status" value="1"/>
</dbReference>
<dbReference type="GO" id="GO:0015074">
    <property type="term" value="P:DNA integration"/>
    <property type="evidence" value="ECO:0007669"/>
    <property type="project" value="InterPro"/>
</dbReference>
<dbReference type="AlphaFoldDB" id="A0AAW1JSQ8"/>
<accession>A0AAW1JSQ8</accession>
<dbReference type="Gene3D" id="3.30.420.10">
    <property type="entry name" value="Ribonuclease H-like superfamily/Ribonuclease H"/>
    <property type="match status" value="1"/>
</dbReference>
<sequence length="279" mass="32311">MAEAGENVSSVSTPITVGEFDEFQQNAQRENREHGQNTESMNMSNMLQVRLCRQLNLSIREIKEQILVGLWSKDLCNTMITREHGDLDELLNDILLGERIHTSRQSRIKDTRVEFNKHTPSDTGKKTTVQNMQRNEQKEAVRNTKSEPTIRKIEEFIERFGAPERMVTDRGTCFTSRKFEILCQQYGIKHTLNSSRHPQANGLVERVNAVLLPMLQIATSEDDDTRWDVHLKKIERDLNTSVNKSTGKSAFELLYGYIPRFKDVMRTDRIESATQIKRR</sequence>
<dbReference type="InterPro" id="IPR012337">
    <property type="entry name" value="RNaseH-like_sf"/>
</dbReference>
<dbReference type="EMBL" id="JASPKY010000335">
    <property type="protein sequence ID" value="KAK9708168.1"/>
    <property type="molecule type" value="Genomic_DNA"/>
</dbReference>
<feature type="domain" description="Integrase catalytic" evidence="1">
    <location>
        <begin position="153"/>
        <end position="258"/>
    </location>
</feature>
<dbReference type="InterPro" id="IPR050951">
    <property type="entry name" value="Retrovirus_Pol_polyprotein"/>
</dbReference>
<comment type="caution">
    <text evidence="2">The sequence shown here is derived from an EMBL/GenBank/DDBJ whole genome shotgun (WGS) entry which is preliminary data.</text>
</comment>
<evidence type="ECO:0000313" key="3">
    <source>
        <dbReference type="Proteomes" id="UP001458880"/>
    </source>
</evidence>
<dbReference type="InterPro" id="IPR036397">
    <property type="entry name" value="RNaseH_sf"/>
</dbReference>
<dbReference type="GO" id="GO:0003676">
    <property type="term" value="F:nucleic acid binding"/>
    <property type="evidence" value="ECO:0007669"/>
    <property type="project" value="InterPro"/>
</dbReference>
<keyword evidence="3" id="KW-1185">Reference proteome</keyword>
<protein>
    <recommendedName>
        <fullName evidence="1">Integrase catalytic domain-containing protein</fullName>
    </recommendedName>
</protein>